<sequence>MRFKVLDTSLMRGFHSCFAMVALRIKYIIILLSKLFK</sequence>
<evidence type="ECO:0000256" key="1">
    <source>
        <dbReference type="SAM" id="Phobius"/>
    </source>
</evidence>
<name>A0A2P2NTK5_RHIMU</name>
<protein>
    <submittedName>
        <fullName evidence="2">Uncharacterized protein</fullName>
    </submittedName>
</protein>
<keyword evidence="1" id="KW-1133">Transmembrane helix</keyword>
<reference evidence="2" key="1">
    <citation type="submission" date="2018-02" db="EMBL/GenBank/DDBJ databases">
        <title>Rhizophora mucronata_Transcriptome.</title>
        <authorList>
            <person name="Meera S.P."/>
            <person name="Sreeshan A."/>
            <person name="Augustine A."/>
        </authorList>
    </citation>
    <scope>NUCLEOTIDE SEQUENCE</scope>
    <source>
        <tissue evidence="2">Leaf</tissue>
    </source>
</reference>
<evidence type="ECO:0000313" key="2">
    <source>
        <dbReference type="EMBL" id="MBX45858.1"/>
    </source>
</evidence>
<organism evidence="2">
    <name type="scientific">Rhizophora mucronata</name>
    <name type="common">Asiatic mangrove</name>
    <dbReference type="NCBI Taxonomy" id="61149"/>
    <lineage>
        <taxon>Eukaryota</taxon>
        <taxon>Viridiplantae</taxon>
        <taxon>Streptophyta</taxon>
        <taxon>Embryophyta</taxon>
        <taxon>Tracheophyta</taxon>
        <taxon>Spermatophyta</taxon>
        <taxon>Magnoliopsida</taxon>
        <taxon>eudicotyledons</taxon>
        <taxon>Gunneridae</taxon>
        <taxon>Pentapetalae</taxon>
        <taxon>rosids</taxon>
        <taxon>fabids</taxon>
        <taxon>Malpighiales</taxon>
        <taxon>Rhizophoraceae</taxon>
        <taxon>Rhizophora</taxon>
    </lineage>
</organism>
<feature type="transmembrane region" description="Helical" evidence="1">
    <location>
        <begin position="12"/>
        <end position="32"/>
    </location>
</feature>
<proteinExistence type="predicted"/>
<keyword evidence="1" id="KW-0812">Transmembrane</keyword>
<dbReference type="AlphaFoldDB" id="A0A2P2NTK5"/>
<accession>A0A2P2NTK5</accession>
<keyword evidence="1" id="KW-0472">Membrane</keyword>
<dbReference type="EMBL" id="GGEC01065374">
    <property type="protein sequence ID" value="MBX45858.1"/>
    <property type="molecule type" value="Transcribed_RNA"/>
</dbReference>